<keyword evidence="4" id="KW-0472">Membrane</keyword>
<evidence type="ECO:0000259" key="6">
    <source>
        <dbReference type="Pfam" id="PF01103"/>
    </source>
</evidence>
<evidence type="ECO:0000259" key="7">
    <source>
        <dbReference type="Pfam" id="PF07244"/>
    </source>
</evidence>
<gene>
    <name evidence="8" type="ORF">EPI11_17380</name>
</gene>
<dbReference type="PROSITE" id="PS51257">
    <property type="entry name" value="PROKAR_LIPOPROTEIN"/>
    <property type="match status" value="1"/>
</dbReference>
<dbReference type="InterPro" id="IPR010827">
    <property type="entry name" value="BamA/TamA_POTRA"/>
</dbReference>
<accession>A0A3S3TV88</accession>
<dbReference type="PANTHER" id="PTHR12815:SF47">
    <property type="entry name" value="TRANSLOCATION AND ASSEMBLY MODULE SUBUNIT TAMA"/>
    <property type="match status" value="1"/>
</dbReference>
<dbReference type="OrthoDB" id="9814535at2"/>
<keyword evidence="2" id="KW-0812">Transmembrane</keyword>
<dbReference type="AlphaFoldDB" id="A0A3S3TV88"/>
<sequence>MINKPIYYLLFIALLFAYGCSNTKYLAEGQMLYTGGEVTVKDSLISGKERKVIKQQLEGLLRPKPNKSFLGLRIKLYIYNIAGEPKKEKGLRYWLRNKVGEPPVLFSQVDRDYNADVVQNYVENQGYFQTRTTTDSVSKNRRAKAIYKVVTGKQYTIRKVIFPKDTMTSALDSTIATVKRRSLLKKGQPYSLDVIKQERERIDQRLKNKGYYYFNPDFLLVQVDSTVGSNEVDLIVKVKEETPERARKVYKINDIYVYPNYSLSNVKDTVRYSTDSIQKYKDFTIIDPEHTFRPIIFDRTLFFHKGDKYSRKDHNLSLNRLVSLGTFKFVKNEFRLSKSEENSLDAYYFMTPLERKSLRFEVLGKSNSANYNGSEVNVNWSNRSAFRAAELVNVSVFGGLEVQVAGQNKGFNVYRVGGETSITWPRFISPIKIADSSAFIPRTRALISYEYQKRQKLYALNSFKGSFGYLWRNNSRVEHQLMVTDINYVSPANVTPLYQEMADNNSALQKVIDKQLIFGPTYSYTYTNTAQKRKENTFYYKGSFDLAGTIAGLVTGANVKKGKESHVLGVAFSQFIKMEHDFRHYLKLSEKSQLATRFVAGIGMPYGNSTELPFIRQFFIGGSNSIRAFRARSIGPGSFRPEVAANDFLPDQSGDIKLEMSTEYRAKLFSIVHGALFVDAGNIWLWNDDPDKPGGKFSKDFLSEMAVGTGAGLRFDLSFLVLRFDLAFPLRKPYLPESERWVIKDIDFGSKYWRRENLVFNIAIGYPF</sequence>
<dbReference type="Pfam" id="PF07244">
    <property type="entry name" value="POTRA"/>
    <property type="match status" value="1"/>
</dbReference>
<feature type="domain" description="Bacterial surface antigen (D15)" evidence="6">
    <location>
        <begin position="406"/>
        <end position="735"/>
    </location>
</feature>
<proteinExistence type="predicted"/>
<evidence type="ECO:0000313" key="8">
    <source>
        <dbReference type="EMBL" id="RWW91998.1"/>
    </source>
</evidence>
<dbReference type="Pfam" id="PF01103">
    <property type="entry name" value="Omp85"/>
    <property type="match status" value="1"/>
</dbReference>
<dbReference type="RefSeq" id="WP_128391265.1">
    <property type="nucleotide sequence ID" value="NZ_SBII01000015.1"/>
</dbReference>
<comment type="subcellular location">
    <subcellularLocation>
        <location evidence="1">Membrane</location>
    </subcellularLocation>
</comment>
<dbReference type="Gene3D" id="2.40.160.50">
    <property type="entry name" value="membrane protein fhac: a member of the omp85/tpsb transporter family"/>
    <property type="match status" value="1"/>
</dbReference>
<evidence type="ECO:0000256" key="5">
    <source>
        <dbReference type="ARBA" id="ARBA00023237"/>
    </source>
</evidence>
<evidence type="ECO:0000256" key="3">
    <source>
        <dbReference type="ARBA" id="ARBA00022729"/>
    </source>
</evidence>
<keyword evidence="3" id="KW-0732">Signal</keyword>
<comment type="caution">
    <text evidence="8">The sequence shown here is derived from an EMBL/GenBank/DDBJ whole genome shotgun (WGS) entry which is preliminary data.</text>
</comment>
<dbReference type="InterPro" id="IPR039910">
    <property type="entry name" value="D15-like"/>
</dbReference>
<keyword evidence="5" id="KW-0998">Cell outer membrane</keyword>
<name>A0A3S3TV88_9FLAO</name>
<evidence type="ECO:0000313" key="9">
    <source>
        <dbReference type="Proteomes" id="UP000287527"/>
    </source>
</evidence>
<evidence type="ECO:0000256" key="2">
    <source>
        <dbReference type="ARBA" id="ARBA00022692"/>
    </source>
</evidence>
<reference evidence="8 9" key="1">
    <citation type="submission" date="2019-01" db="EMBL/GenBank/DDBJ databases">
        <title>Flavobacterium sp. nov.,isolated from freshwater.</title>
        <authorList>
            <person name="Zhang R."/>
            <person name="Du Z.-J."/>
        </authorList>
    </citation>
    <scope>NUCLEOTIDE SEQUENCE [LARGE SCALE GENOMIC DNA]</scope>
    <source>
        <strain evidence="8 9">1E403</strain>
    </source>
</reference>
<organism evidence="8 9">
    <name type="scientific">Flavobacterium cerinum</name>
    <dbReference type="NCBI Taxonomy" id="2502784"/>
    <lineage>
        <taxon>Bacteria</taxon>
        <taxon>Pseudomonadati</taxon>
        <taxon>Bacteroidota</taxon>
        <taxon>Flavobacteriia</taxon>
        <taxon>Flavobacteriales</taxon>
        <taxon>Flavobacteriaceae</taxon>
        <taxon>Flavobacterium</taxon>
    </lineage>
</organism>
<dbReference type="PANTHER" id="PTHR12815">
    <property type="entry name" value="SORTING AND ASSEMBLY MACHINERY SAMM50 PROTEIN FAMILY MEMBER"/>
    <property type="match status" value="1"/>
</dbReference>
<dbReference type="EMBL" id="SBII01000015">
    <property type="protein sequence ID" value="RWW91998.1"/>
    <property type="molecule type" value="Genomic_DNA"/>
</dbReference>
<evidence type="ECO:0000256" key="1">
    <source>
        <dbReference type="ARBA" id="ARBA00004370"/>
    </source>
</evidence>
<protein>
    <recommendedName>
        <fullName evidence="10">Bacterial surface antigen (D15) domain-containing protein</fullName>
    </recommendedName>
</protein>
<keyword evidence="9" id="KW-1185">Reference proteome</keyword>
<feature type="domain" description="POTRA" evidence="7">
    <location>
        <begin position="178"/>
        <end position="240"/>
    </location>
</feature>
<evidence type="ECO:0008006" key="10">
    <source>
        <dbReference type="Google" id="ProtNLM"/>
    </source>
</evidence>
<dbReference type="GO" id="GO:0019867">
    <property type="term" value="C:outer membrane"/>
    <property type="evidence" value="ECO:0007669"/>
    <property type="project" value="InterPro"/>
</dbReference>
<evidence type="ECO:0000256" key="4">
    <source>
        <dbReference type="ARBA" id="ARBA00023136"/>
    </source>
</evidence>
<dbReference type="Proteomes" id="UP000287527">
    <property type="component" value="Unassembled WGS sequence"/>
</dbReference>
<dbReference type="InterPro" id="IPR000184">
    <property type="entry name" value="Bac_surfAg_D15"/>
</dbReference>
<dbReference type="Gene3D" id="3.10.20.310">
    <property type="entry name" value="membrane protein fhac"/>
    <property type="match status" value="1"/>
</dbReference>